<comment type="caution">
    <text evidence="3">The sequence shown here is derived from an EMBL/GenBank/DDBJ whole genome shotgun (WGS) entry which is preliminary data.</text>
</comment>
<dbReference type="PROSITE" id="PS51257">
    <property type="entry name" value="PROKAR_LIPOPROTEIN"/>
    <property type="match status" value="1"/>
</dbReference>
<dbReference type="InterPro" id="IPR013108">
    <property type="entry name" value="Amidohydro_3"/>
</dbReference>
<feature type="domain" description="Amidohydrolase 3" evidence="2">
    <location>
        <begin position="69"/>
        <end position="552"/>
    </location>
</feature>
<accession>A0ABS3CZR5</accession>
<name>A0ABS3CZR5_9ALTE</name>
<gene>
    <name evidence="3" type="ORF">J0A65_22285</name>
</gene>
<dbReference type="Gene3D" id="3.10.310.70">
    <property type="match status" value="1"/>
</dbReference>
<dbReference type="Pfam" id="PF07969">
    <property type="entry name" value="Amidohydro_3"/>
    <property type="match status" value="1"/>
</dbReference>
<dbReference type="Proteomes" id="UP000663992">
    <property type="component" value="Unassembled WGS sequence"/>
</dbReference>
<dbReference type="Gene3D" id="2.30.40.10">
    <property type="entry name" value="Urease, subunit C, domain 1"/>
    <property type="match status" value="1"/>
</dbReference>
<organism evidence="3 4">
    <name type="scientific">Bowmanella yangjiangensis</name>
    <dbReference type="NCBI Taxonomy" id="2811230"/>
    <lineage>
        <taxon>Bacteria</taxon>
        <taxon>Pseudomonadati</taxon>
        <taxon>Pseudomonadota</taxon>
        <taxon>Gammaproteobacteria</taxon>
        <taxon>Alteromonadales</taxon>
        <taxon>Alteromonadaceae</taxon>
        <taxon>Bowmanella</taxon>
    </lineage>
</organism>
<keyword evidence="1" id="KW-0732">Signal</keyword>
<evidence type="ECO:0000313" key="3">
    <source>
        <dbReference type="EMBL" id="MBN7822608.1"/>
    </source>
</evidence>
<dbReference type="EMBL" id="JAFKCS010000109">
    <property type="protein sequence ID" value="MBN7822608.1"/>
    <property type="molecule type" value="Genomic_DNA"/>
</dbReference>
<dbReference type="InterPro" id="IPR033932">
    <property type="entry name" value="YtcJ-like"/>
</dbReference>
<feature type="signal peptide" evidence="1">
    <location>
        <begin position="1"/>
        <end position="15"/>
    </location>
</feature>
<keyword evidence="4" id="KW-1185">Reference proteome</keyword>
<dbReference type="PANTHER" id="PTHR22642">
    <property type="entry name" value="IMIDAZOLONEPROPIONASE"/>
    <property type="match status" value="1"/>
</dbReference>
<proteinExistence type="predicted"/>
<dbReference type="SUPFAM" id="SSF51338">
    <property type="entry name" value="Composite domain of metallo-dependent hydrolases"/>
    <property type="match status" value="1"/>
</dbReference>
<dbReference type="RefSeq" id="WP_206596514.1">
    <property type="nucleotide sequence ID" value="NZ_JAFKCS010000109.1"/>
</dbReference>
<protein>
    <submittedName>
        <fullName evidence="3">Amidohydrolase</fullName>
    </submittedName>
</protein>
<evidence type="ECO:0000313" key="4">
    <source>
        <dbReference type="Proteomes" id="UP000663992"/>
    </source>
</evidence>
<sequence length="554" mass="60563">MLLRALILASFTLLAACQPSAPQLIFVGGPILTVDPEDRVVEALAVQDGRILATGSRQQILALAGSDSEIVDLHGKTLLPGLIAAHEHPTLSALFAGAVDLSGFTHRDNQSVWQALRQRVASTAPGEWVYAVGLDPILVPDLQIPPRQQLDQLAPNNPVLLIGQNLHSFWANSRAFAVAGVDRHTPNPSAASYYQRDDQGELTGMIVETQAARPFMTELRRPWALLQRYERTLDDLLANGFTTVASLGYNVPPLMARYAALRHWRPRIRQYFYLTEQELDALPESPDNGSDSFAVLGVKLWADGSPYTGSMFSRSAYLDSPLNRTLGITPGSYGQPLLGVAALREKIEHYNRAGWQVAIHSQGDASLLEVARALEQAAPLSGQAPAVRLEHAIELPKPLMPELTAQGVAVSFHINHLLYYGDALQDSVIGRFMTQRSLPVRSAFSAGLHPTLHADSPMFPAQPFSLMHTAMLRRSQSGTPINPSEAIDAHQALRAMTINAAYQLRQDSLLGSLEPGKWADLTVVSDNPYRIPPTQLQQMRVNAVYLGGRQVYGD</sequence>
<dbReference type="SUPFAM" id="SSF51556">
    <property type="entry name" value="Metallo-dependent hydrolases"/>
    <property type="match status" value="1"/>
</dbReference>
<dbReference type="InterPro" id="IPR011059">
    <property type="entry name" value="Metal-dep_hydrolase_composite"/>
</dbReference>
<evidence type="ECO:0000259" key="2">
    <source>
        <dbReference type="Pfam" id="PF07969"/>
    </source>
</evidence>
<reference evidence="3 4" key="1">
    <citation type="submission" date="2021-03" db="EMBL/GenBank/DDBJ databases">
        <title>novel species isolated from a fishpond in China.</title>
        <authorList>
            <person name="Lu H."/>
            <person name="Cai Z."/>
        </authorList>
    </citation>
    <scope>NUCLEOTIDE SEQUENCE [LARGE SCALE GENOMIC DNA]</scope>
    <source>
        <strain evidence="3 4">Y57</strain>
    </source>
</reference>
<dbReference type="InterPro" id="IPR032466">
    <property type="entry name" value="Metal_Hydrolase"/>
</dbReference>
<dbReference type="CDD" id="cd01300">
    <property type="entry name" value="YtcJ_like"/>
    <property type="match status" value="1"/>
</dbReference>
<evidence type="ECO:0000256" key="1">
    <source>
        <dbReference type="SAM" id="SignalP"/>
    </source>
</evidence>
<dbReference type="PANTHER" id="PTHR22642:SF2">
    <property type="entry name" value="PROTEIN LONG AFTER FAR-RED 3"/>
    <property type="match status" value="1"/>
</dbReference>
<dbReference type="Gene3D" id="3.20.20.140">
    <property type="entry name" value="Metal-dependent hydrolases"/>
    <property type="match status" value="1"/>
</dbReference>
<feature type="chain" id="PRO_5046385301" evidence="1">
    <location>
        <begin position="16"/>
        <end position="554"/>
    </location>
</feature>